<dbReference type="HOGENOM" id="CLU_034302_2_0_1"/>
<sequence>WSVVAIQSILFLIYTTKSYLNIYDDVHCSLLTIQTLAFLEIVHAALGLVRSDPVITTFQISSRVFLLWGVANLVDESNKQVGFLMLLFAWTLTELIRYLFYLCALLNKVPYLLTYARYTLFIALYPIGVTGELLTIYNALPLVNERGILTISLPNSFNISFSYCYFLIFVMLTYIPVFPPLYLHMFAQRKKVLNAKPEKKFN</sequence>
<keyword evidence="12 14" id="KW-0456">Lyase</keyword>
<gene>
    <name evidence="16" type="primary">20214016</name>
    <name evidence="15" type="ORF">HELRODRAFT_67129</name>
</gene>
<comment type="caution">
    <text evidence="14">Lacks conserved residue(s) required for the propagation of feature annotation.</text>
</comment>
<dbReference type="OMA" id="MYLFHDR"/>
<evidence type="ECO:0000256" key="4">
    <source>
        <dbReference type="ARBA" id="ARBA00013122"/>
    </source>
</evidence>
<keyword evidence="6 14" id="KW-0812">Transmembrane</keyword>
<dbReference type="KEGG" id="hro:HELRODRAFT_67129"/>
<evidence type="ECO:0000256" key="8">
    <source>
        <dbReference type="ARBA" id="ARBA00022989"/>
    </source>
</evidence>
<organism evidence="16 17">
    <name type="scientific">Helobdella robusta</name>
    <name type="common">Californian leech</name>
    <dbReference type="NCBI Taxonomy" id="6412"/>
    <lineage>
        <taxon>Eukaryota</taxon>
        <taxon>Metazoa</taxon>
        <taxon>Spiralia</taxon>
        <taxon>Lophotrochozoa</taxon>
        <taxon>Annelida</taxon>
        <taxon>Clitellata</taxon>
        <taxon>Hirudinea</taxon>
        <taxon>Rhynchobdellida</taxon>
        <taxon>Glossiphoniidae</taxon>
        <taxon>Helobdella</taxon>
    </lineage>
</organism>
<dbReference type="EC" id="4.2.1.134" evidence="4 14"/>
<dbReference type="UniPathway" id="UPA00094"/>
<feature type="transmembrane region" description="Helical" evidence="14">
    <location>
        <begin position="83"/>
        <end position="106"/>
    </location>
</feature>
<evidence type="ECO:0000256" key="6">
    <source>
        <dbReference type="ARBA" id="ARBA00022692"/>
    </source>
</evidence>
<dbReference type="GO" id="GO:0042761">
    <property type="term" value="P:very long-chain fatty acid biosynthetic process"/>
    <property type="evidence" value="ECO:0000318"/>
    <property type="project" value="GO_Central"/>
</dbReference>
<keyword evidence="11 14" id="KW-0275">Fatty acid biosynthesis</keyword>
<dbReference type="InterPro" id="IPR007482">
    <property type="entry name" value="Tyr_Pase-like_PTPLA"/>
</dbReference>
<evidence type="ECO:0000256" key="9">
    <source>
        <dbReference type="ARBA" id="ARBA00023098"/>
    </source>
</evidence>
<evidence type="ECO:0000256" key="5">
    <source>
        <dbReference type="ARBA" id="ARBA00022516"/>
    </source>
</evidence>
<dbReference type="GO" id="GO:0030148">
    <property type="term" value="P:sphingolipid biosynthetic process"/>
    <property type="evidence" value="ECO:0000318"/>
    <property type="project" value="GO_Central"/>
</dbReference>
<evidence type="ECO:0000256" key="7">
    <source>
        <dbReference type="ARBA" id="ARBA00022832"/>
    </source>
</evidence>
<evidence type="ECO:0000256" key="10">
    <source>
        <dbReference type="ARBA" id="ARBA00023136"/>
    </source>
</evidence>
<dbReference type="eggNOG" id="KOG3187">
    <property type="taxonomic scope" value="Eukaryota"/>
</dbReference>
<protein>
    <recommendedName>
        <fullName evidence="4 14">Very-long-chain (3R)-3-hydroxyacyl-CoA dehydratase</fullName>
        <ecNumber evidence="4 14">4.2.1.134</ecNumber>
    </recommendedName>
</protein>
<evidence type="ECO:0000256" key="13">
    <source>
        <dbReference type="ARBA" id="ARBA00036671"/>
    </source>
</evidence>
<dbReference type="PANTHER" id="PTHR11035:SF3">
    <property type="entry name" value="VERY-LONG-CHAIN (3R)-3-HYDROXYACYL-COA DEHYDRATASE"/>
    <property type="match status" value="1"/>
</dbReference>
<evidence type="ECO:0000256" key="11">
    <source>
        <dbReference type="ARBA" id="ARBA00023160"/>
    </source>
</evidence>
<accession>T1FYW8</accession>
<comment type="catalytic activity">
    <reaction evidence="13 14">
        <text>a very-long-chain (3R)-3-hydroxyacyl-CoA = a very-long-chain (2E)-enoyl-CoA + H2O</text>
        <dbReference type="Rhea" id="RHEA:45812"/>
        <dbReference type="ChEBI" id="CHEBI:15377"/>
        <dbReference type="ChEBI" id="CHEBI:83728"/>
        <dbReference type="ChEBI" id="CHEBI:85440"/>
        <dbReference type="EC" id="4.2.1.134"/>
    </reaction>
</comment>
<dbReference type="OrthoDB" id="46988at2759"/>
<feature type="transmembrane region" description="Helical" evidence="14">
    <location>
        <begin position="160"/>
        <end position="183"/>
    </location>
</feature>
<dbReference type="EMBL" id="KB097143">
    <property type="protein sequence ID" value="ESN98978.1"/>
    <property type="molecule type" value="Genomic_DNA"/>
</dbReference>
<keyword evidence="17" id="KW-1185">Reference proteome</keyword>
<keyword evidence="9 14" id="KW-0443">Lipid metabolism</keyword>
<dbReference type="FunCoup" id="T1FYW8">
    <property type="interactions" value="733"/>
</dbReference>
<dbReference type="GO" id="GO:0030497">
    <property type="term" value="P:fatty acid elongation"/>
    <property type="evidence" value="ECO:0000318"/>
    <property type="project" value="GO_Central"/>
</dbReference>
<evidence type="ECO:0000256" key="3">
    <source>
        <dbReference type="ARBA" id="ARBA00007811"/>
    </source>
</evidence>
<reference evidence="15 17" key="2">
    <citation type="journal article" date="2013" name="Nature">
        <title>Insights into bilaterian evolution from three spiralian genomes.</title>
        <authorList>
            <person name="Simakov O."/>
            <person name="Marletaz F."/>
            <person name="Cho S.J."/>
            <person name="Edsinger-Gonzales E."/>
            <person name="Havlak P."/>
            <person name="Hellsten U."/>
            <person name="Kuo D.H."/>
            <person name="Larsson T."/>
            <person name="Lv J."/>
            <person name="Arendt D."/>
            <person name="Savage R."/>
            <person name="Osoegawa K."/>
            <person name="de Jong P."/>
            <person name="Grimwood J."/>
            <person name="Chapman J.A."/>
            <person name="Shapiro H."/>
            <person name="Aerts A."/>
            <person name="Otillar R.P."/>
            <person name="Terry A.Y."/>
            <person name="Boore J.L."/>
            <person name="Grigoriev I.V."/>
            <person name="Lindberg D.R."/>
            <person name="Seaver E.C."/>
            <person name="Weisblat D.A."/>
            <person name="Putnam N.H."/>
            <person name="Rokhsar D.S."/>
        </authorList>
    </citation>
    <scope>NUCLEOTIDE SEQUENCE</scope>
</reference>
<evidence type="ECO:0000256" key="12">
    <source>
        <dbReference type="ARBA" id="ARBA00023239"/>
    </source>
</evidence>
<dbReference type="GO" id="GO:0018812">
    <property type="term" value="F:3-hydroxyacyl-CoA dehydratase activity"/>
    <property type="evidence" value="ECO:0000318"/>
    <property type="project" value="GO_Central"/>
</dbReference>
<reference evidence="16" key="3">
    <citation type="submission" date="2015-06" db="UniProtKB">
        <authorList>
            <consortium name="EnsemblMetazoa"/>
        </authorList>
    </citation>
    <scope>IDENTIFICATION</scope>
</reference>
<evidence type="ECO:0000256" key="2">
    <source>
        <dbReference type="ARBA" id="ARBA00005194"/>
    </source>
</evidence>
<keyword evidence="5 14" id="KW-0444">Lipid biosynthesis</keyword>
<name>T1FYW8_HELRO</name>
<dbReference type="Pfam" id="PF04387">
    <property type="entry name" value="PTPLA"/>
    <property type="match status" value="1"/>
</dbReference>
<keyword evidence="10 14" id="KW-0472">Membrane</keyword>
<dbReference type="EMBL" id="AMQM01001085">
    <property type="status" value="NOT_ANNOTATED_CDS"/>
    <property type="molecule type" value="Genomic_DNA"/>
</dbReference>
<dbReference type="Proteomes" id="UP000015101">
    <property type="component" value="Unassembled WGS sequence"/>
</dbReference>
<evidence type="ECO:0000256" key="14">
    <source>
        <dbReference type="RuleBase" id="RU363109"/>
    </source>
</evidence>
<dbReference type="RefSeq" id="XP_009022530.1">
    <property type="nucleotide sequence ID" value="XM_009024282.1"/>
</dbReference>
<dbReference type="GeneID" id="20214016"/>
<keyword evidence="8 14" id="KW-1133">Transmembrane helix</keyword>
<feature type="transmembrane region" description="Helical" evidence="14">
    <location>
        <begin position="118"/>
        <end position="140"/>
    </location>
</feature>
<keyword evidence="7 14" id="KW-0276">Fatty acid metabolism</keyword>
<reference evidence="17" key="1">
    <citation type="submission" date="2012-12" db="EMBL/GenBank/DDBJ databases">
        <authorList>
            <person name="Hellsten U."/>
            <person name="Grimwood J."/>
            <person name="Chapman J.A."/>
            <person name="Shapiro H."/>
            <person name="Aerts A."/>
            <person name="Otillar R.P."/>
            <person name="Terry A.Y."/>
            <person name="Boore J.L."/>
            <person name="Simakov O."/>
            <person name="Marletaz F."/>
            <person name="Cho S.-J."/>
            <person name="Edsinger-Gonzales E."/>
            <person name="Havlak P."/>
            <person name="Kuo D.-H."/>
            <person name="Larsson T."/>
            <person name="Lv J."/>
            <person name="Arendt D."/>
            <person name="Savage R."/>
            <person name="Osoegawa K."/>
            <person name="de Jong P."/>
            <person name="Lindberg D.R."/>
            <person name="Seaver E.C."/>
            <person name="Weisblat D.A."/>
            <person name="Putnam N.H."/>
            <person name="Grigoriev I.V."/>
            <person name="Rokhsar D.S."/>
        </authorList>
    </citation>
    <scope>NUCLEOTIDE SEQUENCE</scope>
</reference>
<evidence type="ECO:0000313" key="15">
    <source>
        <dbReference type="EMBL" id="ESN98978.1"/>
    </source>
</evidence>
<evidence type="ECO:0000313" key="17">
    <source>
        <dbReference type="Proteomes" id="UP000015101"/>
    </source>
</evidence>
<dbReference type="GO" id="GO:0005789">
    <property type="term" value="C:endoplasmic reticulum membrane"/>
    <property type="evidence" value="ECO:0000318"/>
    <property type="project" value="GO_Central"/>
</dbReference>
<dbReference type="AlphaFoldDB" id="T1FYW8"/>
<dbReference type="EnsemblMetazoa" id="HelroT67129">
    <property type="protein sequence ID" value="HelroP67129"/>
    <property type="gene ID" value="HelroG67129"/>
</dbReference>
<dbReference type="CTD" id="20214016"/>
<comment type="pathway">
    <text evidence="2 14">Lipid metabolism; fatty acid biosynthesis.</text>
</comment>
<proteinExistence type="inferred from homology"/>
<keyword evidence="14" id="KW-0256">Endoplasmic reticulum</keyword>
<dbReference type="GO" id="GO:0102158">
    <property type="term" value="F:very-long-chain (3R)-3-hydroxyacyl-CoA dehydratase activity"/>
    <property type="evidence" value="ECO:0007669"/>
    <property type="project" value="UniProtKB-EC"/>
</dbReference>
<dbReference type="InParanoid" id="T1FYW8"/>
<evidence type="ECO:0000256" key="1">
    <source>
        <dbReference type="ARBA" id="ARBA00004141"/>
    </source>
</evidence>
<comment type="subcellular location">
    <subcellularLocation>
        <location evidence="14">Endoplasmic reticulum membrane</location>
        <topology evidence="14">Multi-pass membrane protein</topology>
    </subcellularLocation>
    <subcellularLocation>
        <location evidence="1">Membrane</location>
        <topology evidence="1">Multi-pass membrane protein</topology>
    </subcellularLocation>
</comment>
<dbReference type="PANTHER" id="PTHR11035">
    <property type="entry name" value="VERY-LONG-CHAIN (3R)-3-HYDROXYACYL-COA DEHYDRATASE"/>
    <property type="match status" value="1"/>
</dbReference>
<dbReference type="STRING" id="6412.T1FYW8"/>
<evidence type="ECO:0000313" key="16">
    <source>
        <dbReference type="EnsemblMetazoa" id="HelroP67129"/>
    </source>
</evidence>
<comment type="similarity">
    <text evidence="3 14">Belongs to the very long-chain fatty acids dehydratase HACD family.</text>
</comment>
<comment type="function">
    <text evidence="14">Catalyzes the third of the four reactions of the long-chain fatty acids elongation cycle. This endoplasmic reticulum-bound enzymatic process, allows the addition of two carbons to the chain of long- and very long-chain fatty acids/VLCFAs per cycle. This enzyme catalyzes the dehydration of the 3-hydroxyacyl-CoA intermediate into trans-2,3-enoyl-CoA, within each cycle of fatty acid elongation. Thereby, it participates to the production of VLCFAs of different chain lengths that are involved in multiple biological processes as precursors of membrane lipids and lipid mediators.</text>
</comment>